<gene>
    <name evidence="1" type="ORF">LOK49_LG06G01458</name>
</gene>
<reference evidence="1 2" key="1">
    <citation type="journal article" date="2022" name="Plant J.">
        <title>Chromosome-level genome of Camellia lanceoleosa provides a valuable resource for understanding genome evolution and self-incompatibility.</title>
        <authorList>
            <person name="Gong W."/>
            <person name="Xiao S."/>
            <person name="Wang L."/>
            <person name="Liao Z."/>
            <person name="Chang Y."/>
            <person name="Mo W."/>
            <person name="Hu G."/>
            <person name="Li W."/>
            <person name="Zhao G."/>
            <person name="Zhu H."/>
            <person name="Hu X."/>
            <person name="Ji K."/>
            <person name="Xiang X."/>
            <person name="Song Q."/>
            <person name="Yuan D."/>
            <person name="Jin S."/>
            <person name="Zhang L."/>
        </authorList>
    </citation>
    <scope>NUCLEOTIDE SEQUENCE [LARGE SCALE GENOMIC DNA]</scope>
    <source>
        <strain evidence="1">SQ_2022a</strain>
    </source>
</reference>
<proteinExistence type="predicted"/>
<keyword evidence="2" id="KW-1185">Reference proteome</keyword>
<sequence length="177" mass="20269">MPNLIYVSREKSRSTPYNFKAGALNVLDENLQDVLGHFQKDFEGGVSAENLEMKINNRSIKKGLHCNLWIRKKKILTELRRRVKGEDRLSLKNIKLSHYINNMSLIWGIRDNWQIRSMLSKFAISSLMLLKTLDGRNESVDTVFLARLFLWANPPQNGISLLRGISSLEDGEGTPNV</sequence>
<name>A0ACC0H7E7_9ERIC</name>
<dbReference type="Proteomes" id="UP001060215">
    <property type="component" value="Chromosome 5"/>
</dbReference>
<evidence type="ECO:0000313" key="2">
    <source>
        <dbReference type="Proteomes" id="UP001060215"/>
    </source>
</evidence>
<dbReference type="EMBL" id="CM045762">
    <property type="protein sequence ID" value="KAI8009438.1"/>
    <property type="molecule type" value="Genomic_DNA"/>
</dbReference>
<accession>A0ACC0H7E7</accession>
<evidence type="ECO:0000313" key="1">
    <source>
        <dbReference type="EMBL" id="KAI8009438.1"/>
    </source>
</evidence>
<protein>
    <submittedName>
        <fullName evidence="1">Cellulose synthase-like protein G2</fullName>
    </submittedName>
</protein>
<organism evidence="1 2">
    <name type="scientific">Camellia lanceoleosa</name>
    <dbReference type="NCBI Taxonomy" id="1840588"/>
    <lineage>
        <taxon>Eukaryota</taxon>
        <taxon>Viridiplantae</taxon>
        <taxon>Streptophyta</taxon>
        <taxon>Embryophyta</taxon>
        <taxon>Tracheophyta</taxon>
        <taxon>Spermatophyta</taxon>
        <taxon>Magnoliopsida</taxon>
        <taxon>eudicotyledons</taxon>
        <taxon>Gunneridae</taxon>
        <taxon>Pentapetalae</taxon>
        <taxon>asterids</taxon>
        <taxon>Ericales</taxon>
        <taxon>Theaceae</taxon>
        <taxon>Camellia</taxon>
    </lineage>
</organism>
<comment type="caution">
    <text evidence="1">The sequence shown here is derived from an EMBL/GenBank/DDBJ whole genome shotgun (WGS) entry which is preliminary data.</text>
</comment>